<dbReference type="InterPro" id="IPR032710">
    <property type="entry name" value="NTF2-like_dom_sf"/>
</dbReference>
<reference evidence="3" key="1">
    <citation type="journal article" date="2019" name="Int. J. Syst. Evol. Microbiol.">
        <title>The Global Catalogue of Microorganisms (GCM) 10K type strain sequencing project: providing services to taxonomists for standard genome sequencing and annotation.</title>
        <authorList>
            <consortium name="The Broad Institute Genomics Platform"/>
            <consortium name="The Broad Institute Genome Sequencing Center for Infectious Disease"/>
            <person name="Wu L."/>
            <person name="Ma J."/>
        </authorList>
    </citation>
    <scope>NUCLEOTIDE SEQUENCE [LARGE SCALE GENOMIC DNA]</scope>
    <source>
        <strain evidence="3">CGMCC 1.15923</strain>
    </source>
</reference>
<protein>
    <submittedName>
        <fullName evidence="2">Transcriptional regulator</fullName>
    </submittedName>
</protein>
<gene>
    <name evidence="2" type="ORF">GCM10011502_10830</name>
</gene>
<keyword evidence="3" id="KW-1185">Reference proteome</keyword>
<organism evidence="2 3">
    <name type="scientific">Oceanisphaera marina</name>
    <dbReference type="NCBI Taxonomy" id="2017550"/>
    <lineage>
        <taxon>Bacteria</taxon>
        <taxon>Pseudomonadati</taxon>
        <taxon>Pseudomonadota</taxon>
        <taxon>Gammaproteobacteria</taxon>
        <taxon>Aeromonadales</taxon>
        <taxon>Aeromonadaceae</taxon>
        <taxon>Oceanisphaera</taxon>
    </lineage>
</organism>
<sequence>MSPALAVFCREYQALSGANLQVLTDIYAPDIFFRDPAHHIQGITDLVSYFEGLFSQVQHCHFAIEQVMEQEGEAFVRWQMTFSHPRLNGGREVVVPGVSHLRFTEQIDFHQDYFDLGAMLYEQIPLLGGIIKTLKRRLSQ</sequence>
<evidence type="ECO:0000313" key="3">
    <source>
        <dbReference type="Proteomes" id="UP000646152"/>
    </source>
</evidence>
<comment type="caution">
    <text evidence="2">The sequence shown here is derived from an EMBL/GenBank/DDBJ whole genome shotgun (WGS) entry which is preliminary data.</text>
</comment>
<accession>A0ABQ1IFW5</accession>
<name>A0ABQ1IFW5_9GAMM</name>
<dbReference type="Gene3D" id="3.10.450.50">
    <property type="match status" value="1"/>
</dbReference>
<evidence type="ECO:0000313" key="2">
    <source>
        <dbReference type="EMBL" id="GGB39356.1"/>
    </source>
</evidence>
<evidence type="ECO:0000259" key="1">
    <source>
        <dbReference type="Pfam" id="PF12680"/>
    </source>
</evidence>
<dbReference type="EMBL" id="BMKE01000006">
    <property type="protein sequence ID" value="GGB39356.1"/>
    <property type="molecule type" value="Genomic_DNA"/>
</dbReference>
<dbReference type="SUPFAM" id="SSF54427">
    <property type="entry name" value="NTF2-like"/>
    <property type="match status" value="1"/>
</dbReference>
<dbReference type="InterPro" id="IPR037401">
    <property type="entry name" value="SnoaL-like"/>
</dbReference>
<feature type="domain" description="SnoaL-like" evidence="1">
    <location>
        <begin position="12"/>
        <end position="104"/>
    </location>
</feature>
<dbReference type="Proteomes" id="UP000646152">
    <property type="component" value="Unassembled WGS sequence"/>
</dbReference>
<dbReference type="RefSeq" id="WP_188629079.1">
    <property type="nucleotide sequence ID" value="NZ_BMKE01000006.1"/>
</dbReference>
<dbReference type="Pfam" id="PF12680">
    <property type="entry name" value="SnoaL_2"/>
    <property type="match status" value="1"/>
</dbReference>
<proteinExistence type="predicted"/>